<reference evidence="11 12" key="1">
    <citation type="submission" date="2016-09" db="EMBL/GenBank/DDBJ databases">
        <title>Extensive genetic diversity and differential bi-allelic expression allows diatom success in the polar Southern Ocean.</title>
        <authorList>
            <consortium name="DOE Joint Genome Institute"/>
            <person name="Mock T."/>
            <person name="Otillar R.P."/>
            <person name="Strauss J."/>
            <person name="Dupont C."/>
            <person name="Frickenhaus S."/>
            <person name="Maumus F."/>
            <person name="Mcmullan M."/>
            <person name="Sanges R."/>
            <person name="Schmutz J."/>
            <person name="Toseland A."/>
            <person name="Valas R."/>
            <person name="Veluchamy A."/>
            <person name="Ward B.J."/>
            <person name="Allen A."/>
            <person name="Barry K."/>
            <person name="Falciatore A."/>
            <person name="Ferrante M."/>
            <person name="Fortunato A.E."/>
            <person name="Gloeckner G."/>
            <person name="Gruber A."/>
            <person name="Hipkin R."/>
            <person name="Janech M."/>
            <person name="Kroth P."/>
            <person name="Leese F."/>
            <person name="Lindquist E."/>
            <person name="Lyon B.R."/>
            <person name="Martin J."/>
            <person name="Mayer C."/>
            <person name="Parker M."/>
            <person name="Quesneville H."/>
            <person name="Raymond J."/>
            <person name="Uhlig C."/>
            <person name="Valentin K.U."/>
            <person name="Worden A.Z."/>
            <person name="Armbrust E.V."/>
            <person name="Bowler C."/>
            <person name="Green B."/>
            <person name="Moulton V."/>
            <person name="Van Oosterhout C."/>
            <person name="Grigoriev I."/>
        </authorList>
    </citation>
    <scope>NUCLEOTIDE SEQUENCE [LARGE SCALE GENOMIC DNA]</scope>
    <source>
        <strain evidence="11 12">CCMP1102</strain>
    </source>
</reference>
<dbReference type="GO" id="GO:0007165">
    <property type="term" value="P:signal transduction"/>
    <property type="evidence" value="ECO:0007669"/>
    <property type="project" value="UniProtKB-ARBA"/>
</dbReference>
<evidence type="ECO:0000256" key="8">
    <source>
        <dbReference type="ARBA" id="ARBA00023286"/>
    </source>
</evidence>
<dbReference type="PANTHER" id="PTHR10125">
    <property type="entry name" value="P2X PURINOCEPTOR"/>
    <property type="match status" value="1"/>
</dbReference>
<dbReference type="KEGG" id="fcy:FRACYDRAFT_245689"/>
<dbReference type="GO" id="GO:0070588">
    <property type="term" value="P:calcium ion transmembrane transport"/>
    <property type="evidence" value="ECO:0007669"/>
    <property type="project" value="TreeGrafter"/>
</dbReference>
<name>A0A1E7EZU9_9STRA</name>
<evidence type="ECO:0000256" key="1">
    <source>
        <dbReference type="ARBA" id="ARBA00004308"/>
    </source>
</evidence>
<dbReference type="PANTHER" id="PTHR10125:SF31">
    <property type="entry name" value="P2X RECEPTOR E"/>
    <property type="match status" value="1"/>
</dbReference>
<keyword evidence="12" id="KW-1185">Reference proteome</keyword>
<evidence type="ECO:0000256" key="6">
    <source>
        <dbReference type="ARBA" id="ARBA00023065"/>
    </source>
</evidence>
<sequence>MICAYDTVKYVHIKDARLGALRYCLLIIIFIYVIVFEMWALGGYLESSPVVGVVRFSLQQPTAKNCDPSQPGCFNAFSSLNTIEYCEQYDANKVAANNNKSIQYKGNIYPCEIYEAINAQILSEKSITVITRATLTNQTLACHEHDLTCSRTYNDALSLSSSFLERKYYIAQSEAFTLLFDHAVTASKICTNHGNSHPSSTSYTCSAQASDYEGRLFSISDRLCVQEHTGVNLDDCSTSSSSGKPCQTYRDSGATMLLNIYWADFNLYQGRVEPYYYYKTQFIAGSTFKQYIPFYDNNYRQSRTLLNAHGIKIAVLLGGEFNQFNAVTFLVTLTTALGLLAVATTIVDNLMLYILPERERYQEVKYENTEEFEQNGGVLSATLMAGLNQLVSSRQDDGVLIDHPDENIAVPVVADNANEHDALNEPLL</sequence>
<evidence type="ECO:0000256" key="2">
    <source>
        <dbReference type="ARBA" id="ARBA00009848"/>
    </source>
</evidence>
<keyword evidence="4 10" id="KW-0812">Transmembrane</keyword>
<dbReference type="GO" id="GO:0015267">
    <property type="term" value="F:channel activity"/>
    <property type="evidence" value="ECO:0007669"/>
    <property type="project" value="UniProtKB-ARBA"/>
</dbReference>
<evidence type="ECO:0000256" key="7">
    <source>
        <dbReference type="ARBA" id="ARBA00023136"/>
    </source>
</evidence>
<dbReference type="Pfam" id="PF00864">
    <property type="entry name" value="P2X_receptor"/>
    <property type="match status" value="1"/>
</dbReference>
<dbReference type="GO" id="GO:0016020">
    <property type="term" value="C:membrane"/>
    <property type="evidence" value="ECO:0007669"/>
    <property type="project" value="TreeGrafter"/>
</dbReference>
<dbReference type="AlphaFoldDB" id="A0A1E7EZU9"/>
<dbReference type="InParanoid" id="A0A1E7EZU9"/>
<proteinExistence type="inferred from homology"/>
<evidence type="ECO:0000256" key="3">
    <source>
        <dbReference type="ARBA" id="ARBA00022448"/>
    </source>
</evidence>
<dbReference type="InterPro" id="IPR059116">
    <property type="entry name" value="P2X_receptor"/>
</dbReference>
<keyword evidence="6" id="KW-0406">Ion transport</keyword>
<dbReference type="Gene3D" id="1.10.287.940">
    <property type="entry name" value="atp-gated p2x4 ion channel"/>
    <property type="match status" value="2"/>
</dbReference>
<evidence type="ECO:0000256" key="10">
    <source>
        <dbReference type="SAM" id="Phobius"/>
    </source>
</evidence>
<keyword evidence="7 10" id="KW-0472">Membrane</keyword>
<gene>
    <name evidence="11" type="ORF">FRACYDRAFT_245689</name>
</gene>
<evidence type="ECO:0000313" key="11">
    <source>
        <dbReference type="EMBL" id="OEU11349.1"/>
    </source>
</evidence>
<evidence type="ECO:0000256" key="9">
    <source>
        <dbReference type="ARBA" id="ARBA00023303"/>
    </source>
</evidence>
<keyword evidence="5 10" id="KW-1133">Transmembrane helix</keyword>
<organism evidence="11 12">
    <name type="scientific">Fragilariopsis cylindrus CCMP1102</name>
    <dbReference type="NCBI Taxonomy" id="635003"/>
    <lineage>
        <taxon>Eukaryota</taxon>
        <taxon>Sar</taxon>
        <taxon>Stramenopiles</taxon>
        <taxon>Ochrophyta</taxon>
        <taxon>Bacillariophyta</taxon>
        <taxon>Bacillariophyceae</taxon>
        <taxon>Bacillariophycidae</taxon>
        <taxon>Bacillariales</taxon>
        <taxon>Bacillariaceae</taxon>
        <taxon>Fragilariopsis</taxon>
    </lineage>
</organism>
<accession>A0A1E7EZU9</accession>
<protein>
    <recommendedName>
        <fullName evidence="13">Purinergic receptor</fullName>
    </recommendedName>
</protein>
<dbReference type="Proteomes" id="UP000095751">
    <property type="component" value="Unassembled WGS sequence"/>
</dbReference>
<dbReference type="GO" id="GO:0012505">
    <property type="term" value="C:endomembrane system"/>
    <property type="evidence" value="ECO:0007669"/>
    <property type="project" value="UniProtKB-SubCell"/>
</dbReference>
<feature type="transmembrane region" description="Helical" evidence="10">
    <location>
        <begin position="20"/>
        <end position="41"/>
    </location>
</feature>
<evidence type="ECO:0008006" key="13">
    <source>
        <dbReference type="Google" id="ProtNLM"/>
    </source>
</evidence>
<keyword evidence="8" id="KW-1071">Ligand-gated ion channel</keyword>
<evidence type="ECO:0000313" key="12">
    <source>
        <dbReference type="Proteomes" id="UP000095751"/>
    </source>
</evidence>
<dbReference type="EMBL" id="KV784368">
    <property type="protein sequence ID" value="OEU11349.1"/>
    <property type="molecule type" value="Genomic_DNA"/>
</dbReference>
<comment type="similarity">
    <text evidence="2">Belongs to the P2X receptor family.</text>
</comment>
<comment type="subcellular location">
    <subcellularLocation>
        <location evidence="1">Endomembrane system</location>
    </subcellularLocation>
</comment>
<dbReference type="OrthoDB" id="494673at2759"/>
<evidence type="ECO:0000256" key="5">
    <source>
        <dbReference type="ARBA" id="ARBA00022989"/>
    </source>
</evidence>
<evidence type="ECO:0000256" key="4">
    <source>
        <dbReference type="ARBA" id="ARBA00022692"/>
    </source>
</evidence>
<keyword evidence="9" id="KW-0407">Ion channel</keyword>
<keyword evidence="3" id="KW-0813">Transport</keyword>